<keyword evidence="3" id="KW-1185">Reference proteome</keyword>
<organism evidence="2 3">
    <name type="scientific">Prorocentrum cordatum</name>
    <dbReference type="NCBI Taxonomy" id="2364126"/>
    <lineage>
        <taxon>Eukaryota</taxon>
        <taxon>Sar</taxon>
        <taxon>Alveolata</taxon>
        <taxon>Dinophyceae</taxon>
        <taxon>Prorocentrales</taxon>
        <taxon>Prorocentraceae</taxon>
        <taxon>Prorocentrum</taxon>
    </lineage>
</organism>
<evidence type="ECO:0008006" key="4">
    <source>
        <dbReference type="Google" id="ProtNLM"/>
    </source>
</evidence>
<sequence>SMGIYYLTCLQFLTLAAFGPSTDLAYELHRPAVLSSDGVAGAFWSVSLGLPAFRLSRASPLRHDGLASGAALAAVLARPGGGRRVRFAEVGVWQGNLSRQIWRRAGFRRGGDLEVTAFCAVSPCRRVDPDRLPSAIRLQTAAPFCRAPCPLRGGSSRATRRRQWEPIRACEIPCGARPDTFCSV</sequence>
<evidence type="ECO:0000256" key="1">
    <source>
        <dbReference type="SAM" id="SignalP"/>
    </source>
</evidence>
<accession>A0ABN9WXS3</accession>
<name>A0ABN9WXS3_9DINO</name>
<gene>
    <name evidence="2" type="ORF">PCOR1329_LOCUS70386</name>
</gene>
<proteinExistence type="predicted"/>
<reference evidence="2" key="1">
    <citation type="submission" date="2023-10" db="EMBL/GenBank/DDBJ databases">
        <authorList>
            <person name="Chen Y."/>
            <person name="Shah S."/>
            <person name="Dougan E. K."/>
            <person name="Thang M."/>
            <person name="Chan C."/>
        </authorList>
    </citation>
    <scope>NUCLEOTIDE SEQUENCE [LARGE SCALE GENOMIC DNA]</scope>
</reference>
<dbReference type="EMBL" id="CAUYUJ010019293">
    <property type="protein sequence ID" value="CAK0890060.1"/>
    <property type="molecule type" value="Genomic_DNA"/>
</dbReference>
<comment type="caution">
    <text evidence="2">The sequence shown here is derived from an EMBL/GenBank/DDBJ whole genome shotgun (WGS) entry which is preliminary data.</text>
</comment>
<keyword evidence="1" id="KW-0732">Signal</keyword>
<feature type="chain" id="PRO_5047356528" description="N-acetyltransferase domain-containing protein" evidence="1">
    <location>
        <begin position="25"/>
        <end position="184"/>
    </location>
</feature>
<feature type="non-terminal residue" evidence="2">
    <location>
        <position position="1"/>
    </location>
</feature>
<protein>
    <recommendedName>
        <fullName evidence="4">N-acetyltransferase domain-containing protein</fullName>
    </recommendedName>
</protein>
<evidence type="ECO:0000313" key="3">
    <source>
        <dbReference type="Proteomes" id="UP001189429"/>
    </source>
</evidence>
<feature type="signal peptide" evidence="1">
    <location>
        <begin position="1"/>
        <end position="24"/>
    </location>
</feature>
<evidence type="ECO:0000313" key="2">
    <source>
        <dbReference type="EMBL" id="CAK0890060.1"/>
    </source>
</evidence>
<dbReference type="Proteomes" id="UP001189429">
    <property type="component" value="Unassembled WGS sequence"/>
</dbReference>